<feature type="binding site" description="axial binding residue" evidence="9">
    <location>
        <position position="175"/>
    </location>
    <ligand>
        <name>heme c</name>
        <dbReference type="ChEBI" id="CHEBI:61717"/>
        <label>2</label>
    </ligand>
    <ligandPart>
        <name>Fe</name>
        <dbReference type="ChEBI" id="CHEBI:18248"/>
    </ligandPart>
</feature>
<dbReference type="PROSITE" id="PS51007">
    <property type="entry name" value="CYTC"/>
    <property type="match status" value="2"/>
</dbReference>
<keyword evidence="10" id="KW-0732">Signal</keyword>
<evidence type="ECO:0000256" key="7">
    <source>
        <dbReference type="ARBA" id="ARBA00023004"/>
    </source>
</evidence>
<evidence type="ECO:0000256" key="5">
    <source>
        <dbReference type="ARBA" id="ARBA00022764"/>
    </source>
</evidence>
<proteinExistence type="predicted"/>
<dbReference type="PIRSF" id="PIRSF000005">
    <property type="entry name" value="Cytochrome_c4"/>
    <property type="match status" value="1"/>
</dbReference>
<keyword evidence="2" id="KW-0813">Transport</keyword>
<evidence type="ECO:0000256" key="9">
    <source>
        <dbReference type="PIRSR" id="PIRSR000005-2"/>
    </source>
</evidence>
<evidence type="ECO:0000256" key="2">
    <source>
        <dbReference type="ARBA" id="ARBA00022448"/>
    </source>
</evidence>
<organism evidence="12 13">
    <name type="scientific">Roseomonas acroporae</name>
    <dbReference type="NCBI Taxonomy" id="2937791"/>
    <lineage>
        <taxon>Bacteria</taxon>
        <taxon>Pseudomonadati</taxon>
        <taxon>Pseudomonadota</taxon>
        <taxon>Alphaproteobacteria</taxon>
        <taxon>Acetobacterales</taxon>
        <taxon>Roseomonadaceae</taxon>
        <taxon>Roseomonas</taxon>
    </lineage>
</organism>
<reference evidence="12" key="1">
    <citation type="submission" date="2022-04" db="EMBL/GenBank/DDBJ databases">
        <title>Roseomonas acroporae sp. nov., isolated from coral Acropora digitifera.</title>
        <authorList>
            <person name="Sun H."/>
        </authorList>
    </citation>
    <scope>NUCLEOTIDE SEQUENCE</scope>
    <source>
        <strain evidence="12">NAR14</strain>
    </source>
</reference>
<keyword evidence="4 9" id="KW-0479">Metal-binding</keyword>
<evidence type="ECO:0000313" key="12">
    <source>
        <dbReference type="EMBL" id="MCK8782963.1"/>
    </source>
</evidence>
<sequence length="198" mass="20819">MRHLAAALPLALAALAGAALPARAGDASRGAALAEPCAACHGPRGRSAMENVPSLAGQPETYLTLQLILFREKLRDVEPMSTLVRELTDAQVEDIAAYYAGLPPGFPPGQMPPPGAALLARARPLAEAAHCNVCHLPSYAGRDNVPRLAGQREDYLRHALQGYRDGSRTGADTQMNGIAAALSAEDIAALAHFLARRN</sequence>
<dbReference type="InterPro" id="IPR036909">
    <property type="entry name" value="Cyt_c-like_dom_sf"/>
</dbReference>
<keyword evidence="13" id="KW-1185">Reference proteome</keyword>
<feature type="signal peptide" evidence="10">
    <location>
        <begin position="1"/>
        <end position="24"/>
    </location>
</feature>
<dbReference type="GO" id="GO:0020037">
    <property type="term" value="F:heme binding"/>
    <property type="evidence" value="ECO:0007669"/>
    <property type="project" value="InterPro"/>
</dbReference>
<comment type="PTM">
    <text evidence="8">Binds 2 heme c groups covalently per subunit.</text>
</comment>
<dbReference type="GO" id="GO:0042597">
    <property type="term" value="C:periplasmic space"/>
    <property type="evidence" value="ECO:0007669"/>
    <property type="project" value="UniProtKB-SubCell"/>
</dbReference>
<dbReference type="Pfam" id="PF00034">
    <property type="entry name" value="Cytochrom_C"/>
    <property type="match status" value="2"/>
</dbReference>
<evidence type="ECO:0000259" key="11">
    <source>
        <dbReference type="PROSITE" id="PS51007"/>
    </source>
</evidence>
<dbReference type="SUPFAM" id="SSF46626">
    <property type="entry name" value="Cytochrome c"/>
    <property type="match status" value="2"/>
</dbReference>
<dbReference type="Gene3D" id="1.10.760.10">
    <property type="entry name" value="Cytochrome c-like domain"/>
    <property type="match status" value="2"/>
</dbReference>
<keyword evidence="5" id="KW-0574">Periplasm</keyword>
<dbReference type="InterPro" id="IPR009056">
    <property type="entry name" value="Cyt_c-like_dom"/>
</dbReference>
<dbReference type="RefSeq" id="WP_248665092.1">
    <property type="nucleotide sequence ID" value="NZ_JALPRX010000004.1"/>
</dbReference>
<evidence type="ECO:0000256" key="1">
    <source>
        <dbReference type="ARBA" id="ARBA00004418"/>
    </source>
</evidence>
<feature type="domain" description="Cytochrome c" evidence="11">
    <location>
        <begin position="25"/>
        <end position="103"/>
    </location>
</feature>
<dbReference type="AlphaFoldDB" id="A0A9X1Y4B6"/>
<protein>
    <submittedName>
        <fullName evidence="12">C-type cytochrome</fullName>
    </submittedName>
</protein>
<feature type="binding site" description="axial binding residue" evidence="9">
    <location>
        <position position="41"/>
    </location>
    <ligand>
        <name>heme c</name>
        <dbReference type="ChEBI" id="CHEBI:61717"/>
        <label>1</label>
    </ligand>
    <ligandPart>
        <name>Fe</name>
        <dbReference type="ChEBI" id="CHEBI:18248"/>
    </ligandPart>
</feature>
<evidence type="ECO:0000256" key="10">
    <source>
        <dbReference type="SAM" id="SignalP"/>
    </source>
</evidence>
<dbReference type="EMBL" id="JALPRX010000004">
    <property type="protein sequence ID" value="MCK8782963.1"/>
    <property type="molecule type" value="Genomic_DNA"/>
</dbReference>
<name>A0A9X1Y4B6_9PROT</name>
<feature type="binding site" description="covalent" evidence="8">
    <location>
        <position position="134"/>
    </location>
    <ligand>
        <name>heme c</name>
        <dbReference type="ChEBI" id="CHEBI:61717"/>
        <label>2</label>
    </ligand>
</feature>
<evidence type="ECO:0000313" key="13">
    <source>
        <dbReference type="Proteomes" id="UP001139516"/>
    </source>
</evidence>
<dbReference type="InterPro" id="IPR050597">
    <property type="entry name" value="Cytochrome_c_Oxidase_Subunit"/>
</dbReference>
<feature type="chain" id="PRO_5040968268" evidence="10">
    <location>
        <begin position="25"/>
        <end position="198"/>
    </location>
</feature>
<accession>A0A9X1Y4B6</accession>
<feature type="binding site" description="covalent" evidence="8">
    <location>
        <position position="37"/>
    </location>
    <ligand>
        <name>heme c</name>
        <dbReference type="ChEBI" id="CHEBI:61717"/>
        <label>1</label>
    </ligand>
</feature>
<keyword evidence="3 8" id="KW-0349">Heme</keyword>
<comment type="subcellular location">
    <subcellularLocation>
        <location evidence="1">Periplasm</location>
    </subcellularLocation>
</comment>
<dbReference type="PANTHER" id="PTHR33751">
    <property type="entry name" value="CBB3-TYPE CYTOCHROME C OXIDASE SUBUNIT FIXP"/>
    <property type="match status" value="1"/>
</dbReference>
<keyword evidence="7 9" id="KW-0408">Iron</keyword>
<dbReference type="GO" id="GO:0009055">
    <property type="term" value="F:electron transfer activity"/>
    <property type="evidence" value="ECO:0007669"/>
    <property type="project" value="InterPro"/>
</dbReference>
<dbReference type="PANTHER" id="PTHR33751:SF9">
    <property type="entry name" value="CYTOCHROME C4"/>
    <property type="match status" value="1"/>
</dbReference>
<comment type="caution">
    <text evidence="12">The sequence shown here is derived from an EMBL/GenBank/DDBJ whole genome shotgun (WGS) entry which is preliminary data.</text>
</comment>
<dbReference type="GO" id="GO:0005506">
    <property type="term" value="F:iron ion binding"/>
    <property type="evidence" value="ECO:0007669"/>
    <property type="project" value="InterPro"/>
</dbReference>
<dbReference type="Proteomes" id="UP001139516">
    <property type="component" value="Unassembled WGS sequence"/>
</dbReference>
<feature type="binding site" description="axial binding residue" evidence="9">
    <location>
        <position position="135"/>
    </location>
    <ligand>
        <name>heme c</name>
        <dbReference type="ChEBI" id="CHEBI:61717"/>
        <label>2</label>
    </ligand>
    <ligandPart>
        <name>Fe</name>
        <dbReference type="ChEBI" id="CHEBI:18248"/>
    </ligandPart>
</feature>
<feature type="binding site" description="covalent" evidence="8">
    <location>
        <position position="40"/>
    </location>
    <ligand>
        <name>heme c</name>
        <dbReference type="ChEBI" id="CHEBI:61717"/>
        <label>1</label>
    </ligand>
</feature>
<evidence type="ECO:0000256" key="4">
    <source>
        <dbReference type="ARBA" id="ARBA00022723"/>
    </source>
</evidence>
<feature type="binding site" description="covalent" evidence="8">
    <location>
        <position position="131"/>
    </location>
    <ligand>
        <name>heme c</name>
        <dbReference type="ChEBI" id="CHEBI:61717"/>
        <label>2</label>
    </ligand>
</feature>
<gene>
    <name evidence="12" type="ORF">M0638_01030</name>
</gene>
<dbReference type="InterPro" id="IPR024167">
    <property type="entry name" value="Cytochrome_c4-like"/>
</dbReference>
<evidence type="ECO:0000256" key="3">
    <source>
        <dbReference type="ARBA" id="ARBA00022617"/>
    </source>
</evidence>
<evidence type="ECO:0000256" key="8">
    <source>
        <dbReference type="PIRSR" id="PIRSR000005-1"/>
    </source>
</evidence>
<evidence type="ECO:0000256" key="6">
    <source>
        <dbReference type="ARBA" id="ARBA00022982"/>
    </source>
</evidence>
<feature type="domain" description="Cytochrome c" evidence="11">
    <location>
        <begin position="110"/>
        <end position="198"/>
    </location>
</feature>
<feature type="binding site" description="axial binding residue" evidence="9">
    <location>
        <position position="80"/>
    </location>
    <ligand>
        <name>heme c</name>
        <dbReference type="ChEBI" id="CHEBI:61717"/>
        <label>1</label>
    </ligand>
    <ligandPart>
        <name>Fe</name>
        <dbReference type="ChEBI" id="CHEBI:18248"/>
    </ligandPart>
</feature>
<keyword evidence="6" id="KW-0249">Electron transport</keyword>